<dbReference type="NCBIfam" id="TIGR01907">
    <property type="entry name" value="casE_Cse3"/>
    <property type="match status" value="1"/>
</dbReference>
<sequence length="229" mass="26349">MYLSRAIPSKAFVLSRLAQQAHAGNVYSQHQLLWQLFPDQSARDFLFRYEQGKAGVCYYLLSQTEPEPGLEGIEVVTKPFRPQITPGDRLAYTLRANPTRMLKSDTPGKRGNRVDVLMHAKYQAPDNESQADMRTIQQQAAQDWLMESDRQQRLGIEFVSTPEVTEHRQHQVYKTYRNNSRTKPIQFTSVNYQGVLQVVHPDRFLEQLAQGIGRAKAMGCGLMMIRRYT</sequence>
<keyword evidence="2" id="KW-1185">Reference proteome</keyword>
<dbReference type="Proteomes" id="UP000477680">
    <property type="component" value="Chromosome"/>
</dbReference>
<organism evidence="1 2">
    <name type="scientific">Kineobactrum salinum</name>
    <dbReference type="NCBI Taxonomy" id="2708301"/>
    <lineage>
        <taxon>Bacteria</taxon>
        <taxon>Pseudomonadati</taxon>
        <taxon>Pseudomonadota</taxon>
        <taxon>Gammaproteobacteria</taxon>
        <taxon>Cellvibrionales</taxon>
        <taxon>Halieaceae</taxon>
        <taxon>Kineobactrum</taxon>
    </lineage>
</organism>
<dbReference type="KEGG" id="kim:G3T16_03685"/>
<evidence type="ECO:0000313" key="1">
    <source>
        <dbReference type="EMBL" id="QIB64633.1"/>
    </source>
</evidence>
<dbReference type="Gene3D" id="3.30.70.1200">
    <property type="entry name" value="Crispr-associated protein, domain 1"/>
    <property type="match status" value="1"/>
</dbReference>
<reference evidence="1 2" key="1">
    <citation type="submission" date="2020-02" db="EMBL/GenBank/DDBJ databases">
        <title>Genome sequencing for Kineobactrum sp. M2.</title>
        <authorList>
            <person name="Park S.-J."/>
        </authorList>
    </citation>
    <scope>NUCLEOTIDE SEQUENCE [LARGE SCALE GENOMIC DNA]</scope>
    <source>
        <strain evidence="1 2">M2</strain>
    </source>
</reference>
<dbReference type="InterPro" id="IPR010179">
    <property type="entry name" value="CRISPR-assoc_prot_Cse3"/>
</dbReference>
<dbReference type="SMART" id="SM01101">
    <property type="entry name" value="CRISPR_assoc"/>
    <property type="match status" value="1"/>
</dbReference>
<dbReference type="CDD" id="cd09727">
    <property type="entry name" value="Cas6_I-E"/>
    <property type="match status" value="1"/>
</dbReference>
<protein>
    <submittedName>
        <fullName evidence="1">Type I-E CRISPR-associated protein Cas6/Cse3/CasE</fullName>
    </submittedName>
</protein>
<dbReference type="AlphaFoldDB" id="A0A6C0TYL9"/>
<dbReference type="RefSeq" id="WP_163493883.1">
    <property type="nucleotide sequence ID" value="NZ_CP048711.1"/>
</dbReference>
<dbReference type="Pfam" id="PF08798">
    <property type="entry name" value="CRISPR_assoc"/>
    <property type="match status" value="1"/>
</dbReference>
<name>A0A6C0TYL9_9GAMM</name>
<dbReference type="Gene3D" id="3.30.70.1210">
    <property type="entry name" value="Crispr-associated protein, domain 2"/>
    <property type="match status" value="1"/>
</dbReference>
<evidence type="ECO:0000313" key="2">
    <source>
        <dbReference type="Proteomes" id="UP000477680"/>
    </source>
</evidence>
<gene>
    <name evidence="1" type="primary">cas6e</name>
    <name evidence="1" type="ORF">G3T16_03685</name>
</gene>
<proteinExistence type="predicted"/>
<dbReference type="SUPFAM" id="SSF117987">
    <property type="entry name" value="CRISPR-associated protein"/>
    <property type="match status" value="2"/>
</dbReference>
<accession>A0A6C0TYL9</accession>
<dbReference type="EMBL" id="CP048711">
    <property type="protein sequence ID" value="QIB64633.1"/>
    <property type="molecule type" value="Genomic_DNA"/>
</dbReference>